<reference evidence="1 2" key="1">
    <citation type="journal article" date="2018" name="Sci. Rep.">
        <title>Genomic signatures of local adaptation to the degree of environmental predictability in rotifers.</title>
        <authorList>
            <person name="Franch-Gras L."/>
            <person name="Hahn C."/>
            <person name="Garcia-Roger E.M."/>
            <person name="Carmona M.J."/>
            <person name="Serra M."/>
            <person name="Gomez A."/>
        </authorList>
    </citation>
    <scope>NUCLEOTIDE SEQUENCE [LARGE SCALE GENOMIC DNA]</scope>
    <source>
        <strain evidence="1">HYR1</strain>
    </source>
</reference>
<name>A0A3M7TA63_BRAPC</name>
<dbReference type="EMBL" id="REGN01000043">
    <property type="protein sequence ID" value="RNA44972.1"/>
    <property type="molecule type" value="Genomic_DNA"/>
</dbReference>
<dbReference type="AlphaFoldDB" id="A0A3M7TA63"/>
<comment type="caution">
    <text evidence="1">The sequence shown here is derived from an EMBL/GenBank/DDBJ whole genome shotgun (WGS) entry which is preliminary data.</text>
</comment>
<evidence type="ECO:0000313" key="1">
    <source>
        <dbReference type="EMBL" id="RNA44972.1"/>
    </source>
</evidence>
<sequence length="81" mass="9885">MLVFTTNCPESMLLIEWTIFYCIFRKPLDEKKFRSILPRKVQYKTYLETNPQLFYKTGKKRNLDSTYNYHFPSETKIFNSK</sequence>
<keyword evidence="2" id="KW-1185">Reference proteome</keyword>
<proteinExistence type="predicted"/>
<evidence type="ECO:0000313" key="2">
    <source>
        <dbReference type="Proteomes" id="UP000276133"/>
    </source>
</evidence>
<organism evidence="1 2">
    <name type="scientific">Brachionus plicatilis</name>
    <name type="common">Marine rotifer</name>
    <name type="synonym">Brachionus muelleri</name>
    <dbReference type="NCBI Taxonomy" id="10195"/>
    <lineage>
        <taxon>Eukaryota</taxon>
        <taxon>Metazoa</taxon>
        <taxon>Spiralia</taxon>
        <taxon>Gnathifera</taxon>
        <taxon>Rotifera</taxon>
        <taxon>Eurotatoria</taxon>
        <taxon>Monogononta</taxon>
        <taxon>Pseudotrocha</taxon>
        <taxon>Ploima</taxon>
        <taxon>Brachionidae</taxon>
        <taxon>Brachionus</taxon>
    </lineage>
</organism>
<gene>
    <name evidence="1" type="ORF">BpHYR1_052261</name>
</gene>
<protein>
    <submittedName>
        <fullName evidence="1">Uncharacterized protein</fullName>
    </submittedName>
</protein>
<accession>A0A3M7TA63</accession>
<dbReference type="Proteomes" id="UP000276133">
    <property type="component" value="Unassembled WGS sequence"/>
</dbReference>